<comment type="catalytic activity">
    <reaction evidence="28">
        <text>1-octadecanoyl-2-octanoyl-sn-glycero-3-phosphocholine + H2O = 1-octadecanoyl-sn-glycero-3-phosphocholine + octanoate + H(+)</text>
        <dbReference type="Rhea" id="RHEA:54468"/>
        <dbReference type="ChEBI" id="CHEBI:15377"/>
        <dbReference type="ChEBI" id="CHEBI:15378"/>
        <dbReference type="ChEBI" id="CHEBI:25646"/>
        <dbReference type="ChEBI" id="CHEBI:73858"/>
        <dbReference type="ChEBI" id="CHEBI:138213"/>
    </reaction>
    <physiologicalReaction direction="left-to-right" evidence="28">
        <dbReference type="Rhea" id="RHEA:54469"/>
    </physiologicalReaction>
</comment>
<evidence type="ECO:0000256" key="11">
    <source>
        <dbReference type="ARBA" id="ARBA00023264"/>
    </source>
</evidence>
<evidence type="ECO:0000256" key="14">
    <source>
        <dbReference type="ARBA" id="ARBA00036688"/>
    </source>
</evidence>
<comment type="catalytic activity">
    <reaction evidence="17">
        <text>1-hexadecanoyl-2-glutaroyl-sn-glycero-3-phosphocholine + H2O = glutarate + 1-hexadecanoyl-sn-glycero-3-phosphocholine + H(+)</text>
        <dbReference type="Rhea" id="RHEA:41159"/>
        <dbReference type="ChEBI" id="CHEBI:15377"/>
        <dbReference type="ChEBI" id="CHEBI:15378"/>
        <dbReference type="ChEBI" id="CHEBI:30921"/>
        <dbReference type="ChEBI" id="CHEBI:72998"/>
        <dbReference type="ChEBI" id="CHEBI:77756"/>
    </reaction>
    <physiologicalReaction direction="left-to-right" evidence="17">
        <dbReference type="Rhea" id="RHEA:41160"/>
    </physiologicalReaction>
</comment>
<comment type="catalytic activity">
    <reaction evidence="30">
        <text>1,2-ditetradecanoyl-sn-glycero-3-phosphocholine + H2O = 2-tetradecanoyl-sn-glycero-3-phosphocholine + tetradecanoate + H(+)</text>
        <dbReference type="Rhea" id="RHEA:54404"/>
        <dbReference type="ChEBI" id="CHEBI:15377"/>
        <dbReference type="ChEBI" id="CHEBI:15378"/>
        <dbReference type="ChEBI" id="CHEBI:30807"/>
        <dbReference type="ChEBI" id="CHEBI:45240"/>
        <dbReference type="ChEBI" id="CHEBI:131738"/>
    </reaction>
    <physiologicalReaction direction="left-to-right" evidence="30">
        <dbReference type="Rhea" id="RHEA:54405"/>
    </physiologicalReaction>
</comment>
<dbReference type="OrthoDB" id="247542at2759"/>
<dbReference type="EMBL" id="OV696701">
    <property type="protein sequence ID" value="CAH1247443.1"/>
    <property type="molecule type" value="Genomic_DNA"/>
</dbReference>
<evidence type="ECO:0000313" key="37">
    <source>
        <dbReference type="EMBL" id="CAH1247443.1"/>
    </source>
</evidence>
<evidence type="ECO:0000256" key="22">
    <source>
        <dbReference type="ARBA" id="ARBA00050674"/>
    </source>
</evidence>
<feature type="active site" description="Charge relay system" evidence="34">
    <location>
        <position position="367"/>
    </location>
</feature>
<dbReference type="SUPFAM" id="SSF53474">
    <property type="entry name" value="alpha/beta-Hydrolases"/>
    <property type="match status" value="1"/>
</dbReference>
<sequence length="408" mass="46129">MAETLDELGLFEEKMLTYTSSLAIFVGVSVAALTYYLIRVVKKPLLITGSSRCADFLQRRCPVLVQEYYPTVWCFTSRAHTIVCSVLAELTTWKLPPYRREILDMPDGGELHLDWLEHHSNSHHDNRTRPIIIILPGMSGHSGSHYIINLAKATSKKGYRSAVYNHRGSNGVKLKNNRYYCAADTTDLQHVVAHIRSLYPDAPLMAVGASLGGMIIFNYLAKFGKDCGLVAAMVMSMPWNTFKTTESLEEPLNRLLFNKYLTFGLTQHLRQNREVFDKDSRVDVDHALKSSTIAEYDERFTIKVFGFESVDHFYTLASACYKVSRVQIPLLSLNAADDVFAPLCSIPTEEIKKNPNIALVVTSHGGHIGFGDWLFPSRESFMDKLYQQYVDAVFKYGQEGHIEAHVQK</sequence>
<evidence type="ECO:0000256" key="5">
    <source>
        <dbReference type="ARBA" id="ARBA00022692"/>
    </source>
</evidence>
<evidence type="ECO:0000256" key="20">
    <source>
        <dbReference type="ARBA" id="ARBA00050195"/>
    </source>
</evidence>
<keyword evidence="4" id="KW-0719">Serine esterase</keyword>
<evidence type="ECO:0000256" key="23">
    <source>
        <dbReference type="ARBA" id="ARBA00051164"/>
    </source>
</evidence>
<evidence type="ECO:0000256" key="17">
    <source>
        <dbReference type="ARBA" id="ARBA00048471"/>
    </source>
</evidence>
<dbReference type="GO" id="GO:0008970">
    <property type="term" value="F:phospholipase A1 activity"/>
    <property type="evidence" value="ECO:0007669"/>
    <property type="project" value="UniProtKB-EC"/>
</dbReference>
<evidence type="ECO:0000256" key="10">
    <source>
        <dbReference type="ARBA" id="ARBA00023136"/>
    </source>
</evidence>
<dbReference type="PIRSF" id="PIRSF005211">
    <property type="entry name" value="Ab_hydro_YheT"/>
    <property type="match status" value="1"/>
</dbReference>
<evidence type="ECO:0000256" key="32">
    <source>
        <dbReference type="ARBA" id="ARBA00071303"/>
    </source>
</evidence>
<comment type="similarity">
    <text evidence="2">Belongs to the AB hydrolase superfamily. AB hydrolase 4 family.</text>
</comment>
<keyword evidence="38" id="KW-1185">Reference proteome</keyword>
<dbReference type="InterPro" id="IPR029058">
    <property type="entry name" value="AB_hydrolase_fold"/>
</dbReference>
<evidence type="ECO:0000256" key="25">
    <source>
        <dbReference type="ARBA" id="ARBA00052087"/>
    </source>
</evidence>
<evidence type="ECO:0000256" key="18">
    <source>
        <dbReference type="ARBA" id="ARBA00050145"/>
    </source>
</evidence>
<feature type="transmembrane region" description="Helical" evidence="35">
    <location>
        <begin position="15"/>
        <end position="38"/>
    </location>
</feature>
<organism evidence="37 38">
    <name type="scientific">Branchiostoma lanceolatum</name>
    <name type="common">Common lancelet</name>
    <name type="synonym">Amphioxus lanceolatum</name>
    <dbReference type="NCBI Taxonomy" id="7740"/>
    <lineage>
        <taxon>Eukaryota</taxon>
        <taxon>Metazoa</taxon>
        <taxon>Chordata</taxon>
        <taxon>Cephalochordata</taxon>
        <taxon>Leptocardii</taxon>
        <taxon>Amphioxiformes</taxon>
        <taxon>Branchiostomatidae</taxon>
        <taxon>Branchiostoma</taxon>
    </lineage>
</organism>
<evidence type="ECO:0000256" key="35">
    <source>
        <dbReference type="SAM" id="Phobius"/>
    </source>
</evidence>
<evidence type="ECO:0000256" key="30">
    <source>
        <dbReference type="ARBA" id="ARBA00052894"/>
    </source>
</evidence>
<evidence type="ECO:0000256" key="26">
    <source>
        <dbReference type="ARBA" id="ARBA00052144"/>
    </source>
</evidence>
<comment type="catalytic activity">
    <reaction evidence="16">
        <text>1-hexadecanoyl-2-(9-oxononanoyl)-sn-glycero-3-phosphocholine + H2O = 9-oxononanoate + 1-hexadecanoyl-sn-glycero-3-phosphocholine + H(+)</text>
        <dbReference type="Rhea" id="RHEA:41179"/>
        <dbReference type="ChEBI" id="CHEBI:15377"/>
        <dbReference type="ChEBI" id="CHEBI:15378"/>
        <dbReference type="ChEBI" id="CHEBI:61042"/>
        <dbReference type="ChEBI" id="CHEBI:72998"/>
        <dbReference type="ChEBI" id="CHEBI:77812"/>
    </reaction>
    <physiologicalReaction direction="left-to-right" evidence="16">
        <dbReference type="Rhea" id="RHEA:41180"/>
    </physiologicalReaction>
</comment>
<protein>
    <recommendedName>
        <fullName evidence="32">Phospholipase ABHD3</fullName>
        <ecNumber evidence="3">3.1.1.4</ecNumber>
    </recommendedName>
    <alternativeName>
        <fullName evidence="33">Abhydrolase domain-containing protein 3</fullName>
    </alternativeName>
</protein>
<comment type="catalytic activity">
    <reaction evidence="18">
        <text>1,2-ditetradecanoyl-sn-glycero-3-phosphocholine + H2O = 1-tetradecanoyl-sn-glycero-3-phosphocholine + tetradecanoate + H(+)</text>
        <dbReference type="Rhea" id="RHEA:54456"/>
        <dbReference type="ChEBI" id="CHEBI:15377"/>
        <dbReference type="ChEBI" id="CHEBI:15378"/>
        <dbReference type="ChEBI" id="CHEBI:30807"/>
        <dbReference type="ChEBI" id="CHEBI:45240"/>
        <dbReference type="ChEBI" id="CHEBI:64489"/>
    </reaction>
    <physiologicalReaction direction="left-to-right" evidence="18">
        <dbReference type="Rhea" id="RHEA:54457"/>
    </physiologicalReaction>
</comment>
<evidence type="ECO:0000313" key="38">
    <source>
        <dbReference type="Proteomes" id="UP000838412"/>
    </source>
</evidence>
<dbReference type="PANTHER" id="PTHR10794:SF63">
    <property type="entry name" value="ALPHA_BETA HYDROLASE 1, ISOFORM A"/>
    <property type="match status" value="1"/>
</dbReference>
<evidence type="ECO:0000256" key="2">
    <source>
        <dbReference type="ARBA" id="ARBA00010884"/>
    </source>
</evidence>
<reference evidence="37" key="1">
    <citation type="submission" date="2022-01" db="EMBL/GenBank/DDBJ databases">
        <authorList>
            <person name="Braso-Vives M."/>
        </authorList>
    </citation>
    <scope>NUCLEOTIDE SEQUENCE</scope>
</reference>
<evidence type="ECO:0000256" key="21">
    <source>
        <dbReference type="ARBA" id="ARBA00050276"/>
    </source>
</evidence>
<comment type="catalytic activity">
    <reaction evidence="24">
        <text>1-tetradecanoyl-2-(9Z,12Z-octadecadienoyl)-sn-glycero-3-phosphocholine + H2O = 1-tetradecanoyl-sn-glycero-3-phosphocholine + (9Z,12Z)-octadecadienoate + H(+)</text>
        <dbReference type="Rhea" id="RHEA:54392"/>
        <dbReference type="ChEBI" id="CHEBI:15377"/>
        <dbReference type="ChEBI" id="CHEBI:15378"/>
        <dbReference type="ChEBI" id="CHEBI:30245"/>
        <dbReference type="ChEBI" id="CHEBI:64489"/>
        <dbReference type="ChEBI" id="CHEBI:86094"/>
    </reaction>
    <physiologicalReaction direction="left-to-right" evidence="24">
        <dbReference type="Rhea" id="RHEA:54393"/>
    </physiologicalReaction>
</comment>
<dbReference type="GO" id="GO:0051793">
    <property type="term" value="P:medium-chain fatty acid catabolic process"/>
    <property type="evidence" value="ECO:0007669"/>
    <property type="project" value="TreeGrafter"/>
</dbReference>
<dbReference type="InterPro" id="IPR012020">
    <property type="entry name" value="ABHD4"/>
</dbReference>
<evidence type="ECO:0000256" key="34">
    <source>
        <dbReference type="PIRSR" id="PIRSR005211-1"/>
    </source>
</evidence>
<keyword evidence="11" id="KW-1208">Phospholipid metabolism</keyword>
<name>A0A8J9Z598_BRALA</name>
<dbReference type="InterPro" id="IPR050960">
    <property type="entry name" value="AB_hydrolase_4_sf"/>
</dbReference>
<dbReference type="AlphaFoldDB" id="A0A8J9Z598"/>
<comment type="catalytic activity">
    <reaction evidence="19">
        <text>1-octadecanoyl-2-nonanoyl-sn-glycero-3-phosphocholine + H2O = nonanoate + 1-octadecanoyl-sn-glycero-3-phosphocholine + H(+)</text>
        <dbReference type="Rhea" id="RHEA:54472"/>
        <dbReference type="ChEBI" id="CHEBI:15377"/>
        <dbReference type="ChEBI" id="CHEBI:15378"/>
        <dbReference type="ChEBI" id="CHEBI:32361"/>
        <dbReference type="ChEBI" id="CHEBI:73858"/>
        <dbReference type="ChEBI" id="CHEBI:138214"/>
    </reaction>
    <physiologicalReaction direction="left-to-right" evidence="19">
        <dbReference type="Rhea" id="RHEA:54473"/>
    </physiologicalReaction>
</comment>
<evidence type="ECO:0000256" key="24">
    <source>
        <dbReference type="ARBA" id="ARBA00051705"/>
    </source>
</evidence>
<evidence type="ECO:0000256" key="29">
    <source>
        <dbReference type="ARBA" id="ARBA00052808"/>
    </source>
</evidence>
<keyword evidence="8 35" id="KW-1133">Transmembrane helix</keyword>
<evidence type="ECO:0000259" key="36">
    <source>
        <dbReference type="Pfam" id="PF00561"/>
    </source>
</evidence>
<evidence type="ECO:0000256" key="4">
    <source>
        <dbReference type="ARBA" id="ARBA00022487"/>
    </source>
</evidence>
<evidence type="ECO:0000256" key="1">
    <source>
        <dbReference type="ARBA" id="ARBA00004606"/>
    </source>
</evidence>
<dbReference type="GO" id="GO:0004623">
    <property type="term" value="F:phospholipase A2 activity"/>
    <property type="evidence" value="ECO:0007669"/>
    <property type="project" value="UniProtKB-EC"/>
</dbReference>
<comment type="catalytic activity">
    <reaction evidence="23">
        <text>1-tetradecanoyl-2-(5Z,8Z,11Z,14Z-eicosatetraenoyl)-sn-glycero-3-phosphocholine + H2O = 2-(5Z,8Z,11Z,14Z)-eicosatetraenoyl-sn-glycero-3-phosphocholine + tetradecanoate + H(+)</text>
        <dbReference type="Rhea" id="RHEA:54396"/>
        <dbReference type="ChEBI" id="CHEBI:15377"/>
        <dbReference type="ChEBI" id="CHEBI:15378"/>
        <dbReference type="ChEBI" id="CHEBI:30807"/>
        <dbReference type="ChEBI" id="CHEBI:76079"/>
        <dbReference type="ChEBI" id="CHEBI:86102"/>
    </reaction>
    <physiologicalReaction direction="left-to-right" evidence="23">
        <dbReference type="Rhea" id="RHEA:54397"/>
    </physiologicalReaction>
</comment>
<feature type="domain" description="AB hydrolase-1" evidence="36">
    <location>
        <begin position="130"/>
        <end position="370"/>
    </location>
</feature>
<gene>
    <name evidence="37" type="primary">ABHD3</name>
    <name evidence="37" type="ORF">BLAG_LOCUS9108</name>
</gene>
<keyword evidence="6" id="KW-0378">Hydrolase</keyword>
<dbReference type="FunFam" id="3.40.50.1820:FF:000079">
    <property type="entry name" value="Abhydrolase domain-containing 3"/>
    <property type="match status" value="1"/>
</dbReference>
<comment type="catalytic activity">
    <reaction evidence="20">
        <text>1-tetradecanoyl-2-(4Z,7Z,10Z,13Z,16Z,19Z-docosahexaenoyl)-sn-glycero-3-phosphocholine + H2O = 2-(4Z,7Z,10Z,13Z,16Z,19Z-docosahexaenoyl)-sn-glycero-3-phosphocholine + tetradecanoate + H(+)</text>
        <dbReference type="Rhea" id="RHEA:54400"/>
        <dbReference type="ChEBI" id="CHEBI:15377"/>
        <dbReference type="ChEBI" id="CHEBI:15378"/>
        <dbReference type="ChEBI" id="CHEBI:30807"/>
        <dbReference type="ChEBI" id="CHEBI:76085"/>
        <dbReference type="ChEBI" id="CHEBI:86162"/>
    </reaction>
    <physiologicalReaction direction="left-to-right" evidence="20">
        <dbReference type="Rhea" id="RHEA:54401"/>
    </physiologicalReaction>
</comment>
<evidence type="ECO:0000256" key="9">
    <source>
        <dbReference type="ARBA" id="ARBA00023098"/>
    </source>
</evidence>
<comment type="catalytic activity">
    <reaction evidence="15">
        <text>1-hexadecanoyl-2-(5-oxopentanoyl)-sn-glycero-3-phosphocholine + H2O = 5-oxopentanoate + 1-hexadecanoyl-sn-glycero-3-phosphocholine + H(+)</text>
        <dbReference type="Rhea" id="RHEA:40483"/>
        <dbReference type="ChEBI" id="CHEBI:15377"/>
        <dbReference type="ChEBI" id="CHEBI:15378"/>
        <dbReference type="ChEBI" id="CHEBI:16120"/>
        <dbReference type="ChEBI" id="CHEBI:72998"/>
        <dbReference type="ChEBI" id="CHEBI:77890"/>
    </reaction>
    <physiologicalReaction direction="left-to-right" evidence="15">
        <dbReference type="Rhea" id="RHEA:40484"/>
    </physiologicalReaction>
</comment>
<dbReference type="Pfam" id="PF00561">
    <property type="entry name" value="Abhydrolase_1"/>
    <property type="match status" value="1"/>
</dbReference>
<dbReference type="GO" id="GO:0047372">
    <property type="term" value="F:monoacylglycerol lipase activity"/>
    <property type="evidence" value="ECO:0007669"/>
    <property type="project" value="TreeGrafter"/>
</dbReference>
<keyword evidence="5 35" id="KW-0812">Transmembrane</keyword>
<keyword evidence="9" id="KW-0443">Lipid metabolism</keyword>
<evidence type="ECO:0000256" key="3">
    <source>
        <dbReference type="ARBA" id="ARBA00013278"/>
    </source>
</evidence>
<feature type="active site" description="Charge relay system" evidence="34">
    <location>
        <position position="210"/>
    </location>
</feature>
<comment type="catalytic activity">
    <reaction evidence="14">
        <text>a 1,2-diacyl-sn-glycero-3-phosphocholine + H2O = a 2-acyl-sn-glycero-3-phosphocholine + a fatty acid + H(+)</text>
        <dbReference type="Rhea" id="RHEA:18689"/>
        <dbReference type="ChEBI" id="CHEBI:15377"/>
        <dbReference type="ChEBI" id="CHEBI:15378"/>
        <dbReference type="ChEBI" id="CHEBI:28868"/>
        <dbReference type="ChEBI" id="CHEBI:57643"/>
        <dbReference type="ChEBI" id="CHEBI:57875"/>
        <dbReference type="EC" id="3.1.1.32"/>
    </reaction>
    <physiologicalReaction direction="left-to-right" evidence="14">
        <dbReference type="Rhea" id="RHEA:18690"/>
    </physiologicalReaction>
</comment>
<dbReference type="PANTHER" id="PTHR10794">
    <property type="entry name" value="ABHYDROLASE DOMAIN-CONTAINING PROTEIN"/>
    <property type="match status" value="1"/>
</dbReference>
<evidence type="ECO:0000256" key="12">
    <source>
        <dbReference type="ARBA" id="ARBA00023422"/>
    </source>
</evidence>
<evidence type="ECO:0000256" key="6">
    <source>
        <dbReference type="ARBA" id="ARBA00022801"/>
    </source>
</evidence>
<proteinExistence type="inferred from homology"/>
<comment type="catalytic activity">
    <reaction evidence="25">
        <text>1-octadecanoyl-2-acetyl-sn-glycero-3-phosphocholine + H2O = 1-octadecanoyl-sn-glycero-3-phosphocholine + acetate + H(+)</text>
        <dbReference type="Rhea" id="RHEA:54408"/>
        <dbReference type="ChEBI" id="CHEBI:15377"/>
        <dbReference type="ChEBI" id="CHEBI:15378"/>
        <dbReference type="ChEBI" id="CHEBI:30089"/>
        <dbReference type="ChEBI" id="CHEBI:73858"/>
        <dbReference type="ChEBI" id="CHEBI:75220"/>
    </reaction>
    <physiologicalReaction direction="left-to-right" evidence="25">
        <dbReference type="Rhea" id="RHEA:54409"/>
    </physiologicalReaction>
</comment>
<dbReference type="InterPro" id="IPR000073">
    <property type="entry name" value="AB_hydrolase_1"/>
</dbReference>
<evidence type="ECO:0000256" key="15">
    <source>
        <dbReference type="ARBA" id="ARBA00047611"/>
    </source>
</evidence>
<feature type="active site" description="Charge relay system" evidence="34">
    <location>
        <position position="338"/>
    </location>
</feature>
<comment type="catalytic activity">
    <reaction evidence="29">
        <text>1-hexadecanoyl-2-nonadioyl-sn-glycero-3-phosphocholine + H2O = nonanedioate + 1-hexadecanoyl-sn-glycero-3-phosphocholine + H(+)</text>
        <dbReference type="Rhea" id="RHEA:41388"/>
        <dbReference type="ChEBI" id="CHEBI:15377"/>
        <dbReference type="ChEBI" id="CHEBI:15378"/>
        <dbReference type="ChEBI" id="CHEBI:72998"/>
        <dbReference type="ChEBI" id="CHEBI:78207"/>
        <dbReference type="ChEBI" id="CHEBI:78208"/>
    </reaction>
    <physiologicalReaction direction="left-to-right" evidence="29">
        <dbReference type="Rhea" id="RHEA:41389"/>
    </physiologicalReaction>
</comment>
<comment type="catalytic activity">
    <reaction evidence="12">
        <text>a 1,2-diacyl-sn-glycero-3-phosphocholine + H2O = a 1-acyl-sn-glycero-3-phosphocholine + a fatty acid + H(+)</text>
        <dbReference type="Rhea" id="RHEA:15801"/>
        <dbReference type="ChEBI" id="CHEBI:15377"/>
        <dbReference type="ChEBI" id="CHEBI:15378"/>
        <dbReference type="ChEBI" id="CHEBI:28868"/>
        <dbReference type="ChEBI" id="CHEBI:57643"/>
        <dbReference type="ChEBI" id="CHEBI:58168"/>
        <dbReference type="EC" id="3.1.1.4"/>
    </reaction>
    <physiologicalReaction direction="left-to-right" evidence="12">
        <dbReference type="Rhea" id="RHEA:15802"/>
    </physiologicalReaction>
</comment>
<evidence type="ECO:0000256" key="28">
    <source>
        <dbReference type="ARBA" id="ARBA00052747"/>
    </source>
</evidence>
<evidence type="ECO:0000256" key="13">
    <source>
        <dbReference type="ARBA" id="ARBA00023721"/>
    </source>
</evidence>
<dbReference type="GO" id="GO:0006650">
    <property type="term" value="P:glycerophospholipid metabolic process"/>
    <property type="evidence" value="ECO:0007669"/>
    <property type="project" value="UniProtKB-ARBA"/>
</dbReference>
<keyword evidence="7" id="KW-0735">Signal-anchor</keyword>
<evidence type="ECO:0000256" key="16">
    <source>
        <dbReference type="ARBA" id="ARBA00048288"/>
    </source>
</evidence>
<evidence type="ECO:0000256" key="19">
    <source>
        <dbReference type="ARBA" id="ARBA00050182"/>
    </source>
</evidence>
<evidence type="ECO:0000256" key="7">
    <source>
        <dbReference type="ARBA" id="ARBA00022968"/>
    </source>
</evidence>
<evidence type="ECO:0000256" key="27">
    <source>
        <dbReference type="ARBA" id="ARBA00052588"/>
    </source>
</evidence>
<comment type="catalytic activity">
    <reaction evidence="26">
        <text>1-tetradecanoyl-2-(9Z,12Z-octadecadienoyl)-sn-glycero-3-phosphocholine + H2O = 2-(9Z,12Z-octadecadienoyl)-sn-glycero-3-phosphocholine + tetradecanoate + H(+)</text>
        <dbReference type="Rhea" id="RHEA:54388"/>
        <dbReference type="ChEBI" id="CHEBI:15377"/>
        <dbReference type="ChEBI" id="CHEBI:15378"/>
        <dbReference type="ChEBI" id="CHEBI:30807"/>
        <dbReference type="ChEBI" id="CHEBI:76084"/>
        <dbReference type="ChEBI" id="CHEBI:86094"/>
    </reaction>
    <physiologicalReaction direction="left-to-right" evidence="26">
        <dbReference type="Rhea" id="RHEA:54389"/>
    </physiologicalReaction>
</comment>
<evidence type="ECO:0000256" key="31">
    <source>
        <dbReference type="ARBA" id="ARBA00059841"/>
    </source>
</evidence>
<dbReference type="GO" id="GO:0051792">
    <property type="term" value="P:medium-chain fatty acid biosynthetic process"/>
    <property type="evidence" value="ECO:0007669"/>
    <property type="project" value="TreeGrafter"/>
</dbReference>
<comment type="function">
    <text evidence="31">Phospholipase that may play a role in phospholipids remodeling. May selectively cleave myristate (C14)-containing phosphatidylcholines through its predominant phospholipase 1 activity, cleaving preferentially acyl groups in sn1 position. In parallel, may have a minor phospholipase 2 activity acting on acyl groups in position sn2. In addition to (C14)-containing phosphatidylcholines, may also act on other medium-chain-containing and oxidatively truncated phospholipids.</text>
</comment>
<dbReference type="Proteomes" id="UP000838412">
    <property type="component" value="Chromosome 16"/>
</dbReference>
<dbReference type="Gene3D" id="3.40.50.1820">
    <property type="entry name" value="alpha/beta hydrolase"/>
    <property type="match status" value="1"/>
</dbReference>
<accession>A0A8J9Z598</accession>
<comment type="catalytic activity">
    <reaction evidence="22">
        <text>1-octadecanoyl-2-pentanoyl-sn-glycero-3-phosphocholine + H2O = pentanoate + 1-octadecanoyl-sn-glycero-3-phosphocholine + H(+)</text>
        <dbReference type="Rhea" id="RHEA:54460"/>
        <dbReference type="ChEBI" id="CHEBI:15377"/>
        <dbReference type="ChEBI" id="CHEBI:15378"/>
        <dbReference type="ChEBI" id="CHEBI:31011"/>
        <dbReference type="ChEBI" id="CHEBI:73858"/>
        <dbReference type="ChEBI" id="CHEBI:138211"/>
    </reaction>
    <physiologicalReaction direction="left-to-right" evidence="22">
        <dbReference type="Rhea" id="RHEA:54461"/>
    </physiologicalReaction>
</comment>
<dbReference type="EC" id="3.1.1.4" evidence="3"/>
<keyword evidence="10 35" id="KW-0472">Membrane</keyword>
<comment type="subcellular location">
    <subcellularLocation>
        <location evidence="1">Membrane</location>
        <topology evidence="1">Single-pass type II membrane protein</topology>
    </subcellularLocation>
</comment>
<comment type="catalytic activity">
    <reaction evidence="27">
        <text>1-octadecanoyl-2-hexanoyl-sn-glycero-3-phosphocholine + H2O = hexanoate + 1-octadecanoyl-sn-glycero-3-phosphocholine + H(+)</text>
        <dbReference type="Rhea" id="RHEA:54464"/>
        <dbReference type="ChEBI" id="CHEBI:15377"/>
        <dbReference type="ChEBI" id="CHEBI:15378"/>
        <dbReference type="ChEBI" id="CHEBI:17120"/>
        <dbReference type="ChEBI" id="CHEBI:73858"/>
        <dbReference type="ChEBI" id="CHEBI:138212"/>
    </reaction>
    <physiologicalReaction direction="left-to-right" evidence="27">
        <dbReference type="Rhea" id="RHEA:54465"/>
    </physiologicalReaction>
</comment>
<evidence type="ECO:0000256" key="33">
    <source>
        <dbReference type="ARBA" id="ARBA00082158"/>
    </source>
</evidence>
<evidence type="ECO:0000256" key="8">
    <source>
        <dbReference type="ARBA" id="ARBA00022989"/>
    </source>
</evidence>
<dbReference type="GO" id="GO:0008126">
    <property type="term" value="F:acetylesterase activity"/>
    <property type="evidence" value="ECO:0007669"/>
    <property type="project" value="TreeGrafter"/>
</dbReference>
<dbReference type="GO" id="GO:0016020">
    <property type="term" value="C:membrane"/>
    <property type="evidence" value="ECO:0007669"/>
    <property type="project" value="UniProtKB-SubCell"/>
</dbReference>
<comment type="catalytic activity">
    <reaction evidence="21">
        <text>1-O-hexadecyl-2-nonadioyl-sn-glycero-3-phosphocholine + H2O = nonanedioate + 1-O-hexadecyl-sn-glycero-3-phosphocholine + H(+)</text>
        <dbReference type="Rhea" id="RHEA:54552"/>
        <dbReference type="ChEBI" id="CHEBI:15377"/>
        <dbReference type="ChEBI" id="CHEBI:15378"/>
        <dbReference type="ChEBI" id="CHEBI:64496"/>
        <dbReference type="ChEBI" id="CHEBI:78208"/>
        <dbReference type="ChEBI" id="CHEBI:138269"/>
    </reaction>
    <physiologicalReaction direction="left-to-right" evidence="21">
        <dbReference type="Rhea" id="RHEA:54553"/>
    </physiologicalReaction>
</comment>
<comment type="catalytic activity">
    <reaction evidence="13">
        <text>1-O-hexadecyl-2-acetyl-sn-glycero-3-phosphocholine + H2O = 1-O-hexadecyl-sn-glycero-3-phosphocholine + acetate + H(+)</text>
        <dbReference type="Rhea" id="RHEA:40479"/>
        <dbReference type="ChEBI" id="CHEBI:15377"/>
        <dbReference type="ChEBI" id="CHEBI:15378"/>
        <dbReference type="ChEBI" id="CHEBI:30089"/>
        <dbReference type="ChEBI" id="CHEBI:44811"/>
        <dbReference type="ChEBI" id="CHEBI:64496"/>
    </reaction>
    <physiologicalReaction direction="left-to-right" evidence="13">
        <dbReference type="Rhea" id="RHEA:40480"/>
    </physiologicalReaction>
</comment>